<name>A0A7R9A0B4_9CRUS</name>
<sequence>MCLLHVTRLQLQSRPSLIEWIFHVAEDLGLSKRAVHLAIYLLDHFMDRHNIKPSHLQLVALGCILVAVKYEHGDVCSFGTMNDYATEKYPLKDIKHMELLILTFFEWDLTMPTIAEFAELFMRSAVTIGDLLHGKKISCMVVTQRALLDRFSFFLTASLEDVRYLDAPPSVVASACLACSRQTLGITPLWPMRMRMLTRHTSNDIRPFVLILLQSLHSSNPSPDTGYGSDGLD</sequence>
<dbReference type="InterPro" id="IPR013763">
    <property type="entry name" value="Cyclin-like_dom"/>
</dbReference>
<dbReference type="Gene3D" id="1.10.472.10">
    <property type="entry name" value="Cyclin-like"/>
    <property type="match status" value="2"/>
</dbReference>
<evidence type="ECO:0000259" key="6">
    <source>
        <dbReference type="SMART" id="SM01332"/>
    </source>
</evidence>
<keyword evidence="8" id="KW-1185">Reference proteome</keyword>
<evidence type="ECO:0000256" key="2">
    <source>
        <dbReference type="ARBA" id="ARBA00023127"/>
    </source>
</evidence>
<comment type="similarity">
    <text evidence="4">Belongs to the cyclin family.</text>
</comment>
<dbReference type="CDD" id="cd20529">
    <property type="entry name" value="CYCLIN_CCNJ-like_rpt2"/>
    <property type="match status" value="1"/>
</dbReference>
<dbReference type="Pfam" id="PF02984">
    <property type="entry name" value="Cyclin_C"/>
    <property type="match status" value="1"/>
</dbReference>
<dbReference type="SMART" id="SM01332">
    <property type="entry name" value="Cyclin_C"/>
    <property type="match status" value="1"/>
</dbReference>
<dbReference type="Pfam" id="PF00134">
    <property type="entry name" value="Cyclin_N"/>
    <property type="match status" value="1"/>
</dbReference>
<reference evidence="7" key="1">
    <citation type="submission" date="2020-11" db="EMBL/GenBank/DDBJ databases">
        <authorList>
            <person name="Tran Van P."/>
        </authorList>
    </citation>
    <scope>NUCLEOTIDE SEQUENCE</scope>
</reference>
<dbReference type="InterPro" id="IPR039361">
    <property type="entry name" value="Cyclin"/>
</dbReference>
<dbReference type="InterPro" id="IPR006671">
    <property type="entry name" value="Cyclin_N"/>
</dbReference>
<dbReference type="PANTHER" id="PTHR10177">
    <property type="entry name" value="CYCLINS"/>
    <property type="match status" value="1"/>
</dbReference>
<dbReference type="EMBL" id="CAJPEV010000345">
    <property type="protein sequence ID" value="CAG0884265.1"/>
    <property type="molecule type" value="Genomic_DNA"/>
</dbReference>
<dbReference type="FunFam" id="1.10.472.10:FF:000010">
    <property type="entry name" value="G1/S-specific cyclin Cln1"/>
    <property type="match status" value="1"/>
</dbReference>
<dbReference type="InterPro" id="IPR048258">
    <property type="entry name" value="Cyclins_cyclin-box"/>
</dbReference>
<dbReference type="CDD" id="cd20528">
    <property type="entry name" value="CYCLIN_CCNJ-like_rpt1"/>
    <property type="match status" value="1"/>
</dbReference>
<organism evidence="7">
    <name type="scientific">Darwinula stevensoni</name>
    <dbReference type="NCBI Taxonomy" id="69355"/>
    <lineage>
        <taxon>Eukaryota</taxon>
        <taxon>Metazoa</taxon>
        <taxon>Ecdysozoa</taxon>
        <taxon>Arthropoda</taxon>
        <taxon>Crustacea</taxon>
        <taxon>Oligostraca</taxon>
        <taxon>Ostracoda</taxon>
        <taxon>Podocopa</taxon>
        <taxon>Podocopida</taxon>
        <taxon>Darwinulocopina</taxon>
        <taxon>Darwinuloidea</taxon>
        <taxon>Darwinulidae</taxon>
        <taxon>Darwinula</taxon>
    </lineage>
</organism>
<dbReference type="AlphaFoldDB" id="A0A7R9A0B4"/>
<evidence type="ECO:0000256" key="3">
    <source>
        <dbReference type="ARBA" id="ARBA00023306"/>
    </source>
</evidence>
<protein>
    <submittedName>
        <fullName evidence="7">Uncharacterized protein</fullName>
    </submittedName>
</protein>
<dbReference type="OrthoDB" id="285802at2759"/>
<feature type="domain" description="Cyclin-like" evidence="5">
    <location>
        <begin position="135"/>
        <end position="214"/>
    </location>
</feature>
<keyword evidence="1" id="KW-0132">Cell division</keyword>
<feature type="domain" description="Cyclin C-terminal" evidence="6">
    <location>
        <begin position="112"/>
        <end position="229"/>
    </location>
</feature>
<feature type="domain" description="Cyclin-like" evidence="5">
    <location>
        <begin position="19"/>
        <end position="103"/>
    </location>
</feature>
<evidence type="ECO:0000256" key="4">
    <source>
        <dbReference type="RuleBase" id="RU000383"/>
    </source>
</evidence>
<dbReference type="InterPro" id="IPR046965">
    <property type="entry name" value="Cyclin_A/B-like"/>
</dbReference>
<dbReference type="PROSITE" id="PS00292">
    <property type="entry name" value="CYCLINS"/>
    <property type="match status" value="1"/>
</dbReference>
<evidence type="ECO:0000313" key="7">
    <source>
        <dbReference type="EMBL" id="CAD7242976.1"/>
    </source>
</evidence>
<dbReference type="GO" id="GO:0016538">
    <property type="term" value="F:cyclin-dependent protein serine/threonine kinase regulator activity"/>
    <property type="evidence" value="ECO:0007669"/>
    <property type="project" value="InterPro"/>
</dbReference>
<dbReference type="GO" id="GO:0051726">
    <property type="term" value="P:regulation of cell cycle"/>
    <property type="evidence" value="ECO:0007669"/>
    <property type="project" value="UniProtKB-ARBA"/>
</dbReference>
<dbReference type="EMBL" id="LR899862">
    <property type="protein sequence ID" value="CAD7242976.1"/>
    <property type="molecule type" value="Genomic_DNA"/>
</dbReference>
<dbReference type="GO" id="GO:0051301">
    <property type="term" value="P:cell division"/>
    <property type="evidence" value="ECO:0007669"/>
    <property type="project" value="UniProtKB-KW"/>
</dbReference>
<dbReference type="InterPro" id="IPR004367">
    <property type="entry name" value="Cyclin_C-dom"/>
</dbReference>
<gene>
    <name evidence="7" type="ORF">DSTB1V02_LOCUS2914</name>
</gene>
<proteinExistence type="inferred from homology"/>
<dbReference type="SMART" id="SM00385">
    <property type="entry name" value="CYCLIN"/>
    <property type="match status" value="2"/>
</dbReference>
<dbReference type="SUPFAM" id="SSF47954">
    <property type="entry name" value="Cyclin-like"/>
    <property type="match status" value="2"/>
</dbReference>
<dbReference type="PIRSF" id="PIRSF001771">
    <property type="entry name" value="Cyclin_A_B_D_E"/>
    <property type="match status" value="1"/>
</dbReference>
<accession>A0A7R9A0B4</accession>
<evidence type="ECO:0000256" key="1">
    <source>
        <dbReference type="ARBA" id="ARBA00022618"/>
    </source>
</evidence>
<keyword evidence="3" id="KW-0131">Cell cycle</keyword>
<dbReference type="InterPro" id="IPR036915">
    <property type="entry name" value="Cyclin-like_sf"/>
</dbReference>
<dbReference type="GO" id="GO:0044772">
    <property type="term" value="P:mitotic cell cycle phase transition"/>
    <property type="evidence" value="ECO:0007669"/>
    <property type="project" value="InterPro"/>
</dbReference>
<dbReference type="Proteomes" id="UP000677054">
    <property type="component" value="Unassembled WGS sequence"/>
</dbReference>
<evidence type="ECO:0000313" key="8">
    <source>
        <dbReference type="Proteomes" id="UP000677054"/>
    </source>
</evidence>
<evidence type="ECO:0000259" key="5">
    <source>
        <dbReference type="SMART" id="SM00385"/>
    </source>
</evidence>
<keyword evidence="2 4" id="KW-0195">Cyclin</keyword>